<feature type="compositionally biased region" description="Low complexity" evidence="2">
    <location>
        <begin position="25"/>
        <end position="37"/>
    </location>
</feature>
<feature type="transmembrane region" description="Helical" evidence="3">
    <location>
        <begin position="802"/>
        <end position="822"/>
    </location>
</feature>
<evidence type="ECO:0000256" key="1">
    <source>
        <dbReference type="ARBA" id="ARBA00034125"/>
    </source>
</evidence>
<keyword evidence="3" id="KW-0472">Membrane</keyword>
<feature type="transmembrane region" description="Helical" evidence="3">
    <location>
        <begin position="852"/>
        <end position="877"/>
    </location>
</feature>
<dbReference type="InterPro" id="IPR010619">
    <property type="entry name" value="ThrE-like_N"/>
</dbReference>
<feature type="region of interest" description="Disordered" evidence="2">
    <location>
        <begin position="254"/>
        <end position="295"/>
    </location>
</feature>
<feature type="transmembrane region" description="Helical" evidence="3">
    <location>
        <begin position="633"/>
        <end position="650"/>
    </location>
</feature>
<feature type="transmembrane region" description="Helical" evidence="3">
    <location>
        <begin position="657"/>
        <end position="675"/>
    </location>
</feature>
<feature type="region of interest" description="Disordered" evidence="2">
    <location>
        <begin position="383"/>
        <end position="480"/>
    </location>
</feature>
<feature type="region of interest" description="Disordered" evidence="2">
    <location>
        <begin position="93"/>
        <end position="148"/>
    </location>
</feature>
<protein>
    <recommendedName>
        <fullName evidence="4">Threonine/serine exporter-like N-terminal domain-containing protein</fullName>
    </recommendedName>
</protein>
<feature type="region of interest" description="Disordered" evidence="2">
    <location>
        <begin position="1"/>
        <end position="64"/>
    </location>
</feature>
<feature type="compositionally biased region" description="Basic and acidic residues" evidence="2">
    <location>
        <begin position="43"/>
        <end position="62"/>
    </location>
</feature>
<dbReference type="InterPro" id="IPR051361">
    <property type="entry name" value="ThrE/Ser_Exporter"/>
</dbReference>
<evidence type="ECO:0000259" key="4">
    <source>
        <dbReference type="Pfam" id="PF06738"/>
    </source>
</evidence>
<dbReference type="PANTHER" id="PTHR31082:SF4">
    <property type="entry name" value="PHEROMONE-REGULATED MEMBRANE PROTEIN 10"/>
    <property type="match status" value="1"/>
</dbReference>
<dbReference type="InParanoid" id="S8F539"/>
<dbReference type="STRING" id="743788.S8F539"/>
<dbReference type="PANTHER" id="PTHR31082">
    <property type="entry name" value="PHEROMONE-REGULATED MEMBRANE PROTEIN 10"/>
    <property type="match status" value="1"/>
</dbReference>
<name>S8F539_FOMSC</name>
<sequence length="933" mass="102292">MDSGSPSGSPPPRGSPLPIDLNDNRPPGGTRRSGGTKTPRKVQWTDERDIVDSPRALDEHGLDPSAFQELASALERHRSESPASLARLERLERLDTNLTRESTSTGDTSPDGYTPPSHQVPGEQFIDPSETAGLPGAGTERHSVQQAQQVIDAHRRRMFGVSVPHVPHFGRHSHDVDARGRKSSSEDDTRKRKGQSHRKSDSGRKRRWTFFRAETSSESDVEKRADTPQVPTMPRGGGVLSALLALYDNADAQSQTAGSLSTRSSFDESRSPSRARSRERGITTPRWGSENSSSVSLSIPTIRVPKPWADQRPPQARNAGGVFGALIASTGNVSGVAAPQASTLQPSVKRPGYHLSRYSYESNVPKAKPGNQELNRRRSMHFEQLSSHSQGDTSPDHPSHLRTSLPLDSLEEESPASTKSKTKWTGVLKDLPKPSWSRANTPSTPGTPNSDEDYYLDKEKIRMREREKDAERAKRERRKRKRAEIYITRHVAEIVQRQEFILKLARAMMMFGGPTHRLQAQIQATGKVLDIPLSCMYLPDVMLISFDDATTSTSNIKFIRQASALDIGKLQDAYALYWKVIHDDISVKDASIALDDLMRKPQLYKLWQLILIGGFCSASICSVSFNGSFIDSLVAFPLGCLLIVIQVFAARNELYSNVFEIMVCLLFSFIAAALADTHGHHICYTAVGSASIVLILPGFIILCGSLELASRNIVSGAVRVCFSIIYSLFLGFGLSIGATAYSKLTHHDLAGTDDLSCQTSHDPHGPWWQRTPSVWWAFLTVPSYSFFLSLRNHSPLNRKETYLLVAVSCIGWVCNHFTGTKFPNQNDIPAAVGGAAVGFVANLYGRFFNGNAFVVMITGILFQLPSGLANGGLFTFVTAETDGTSSSESYLSGFYTALQLVSVSIGLTVGLGVSLILVHPVKSRRRAGGLFSL</sequence>
<dbReference type="HOGENOM" id="CLU_007078_0_2_1"/>
<organism evidence="5 6">
    <name type="scientific">Fomitopsis schrenkii</name>
    <name type="common">Brown rot fungus</name>
    <dbReference type="NCBI Taxonomy" id="2126942"/>
    <lineage>
        <taxon>Eukaryota</taxon>
        <taxon>Fungi</taxon>
        <taxon>Dikarya</taxon>
        <taxon>Basidiomycota</taxon>
        <taxon>Agaricomycotina</taxon>
        <taxon>Agaricomycetes</taxon>
        <taxon>Polyporales</taxon>
        <taxon>Fomitopsis</taxon>
    </lineage>
</organism>
<evidence type="ECO:0000313" key="5">
    <source>
        <dbReference type="EMBL" id="EPS94059.1"/>
    </source>
</evidence>
<feature type="compositionally biased region" description="Polar residues" evidence="2">
    <location>
        <begin position="384"/>
        <end position="393"/>
    </location>
</feature>
<keyword evidence="6" id="KW-1185">Reference proteome</keyword>
<dbReference type="AlphaFoldDB" id="S8F539"/>
<keyword evidence="3" id="KW-1133">Transmembrane helix</keyword>
<comment type="similarity">
    <text evidence="1">Belongs to the ThrE exporter (TC 2.A.79) family.</text>
</comment>
<proteinExistence type="inferred from homology"/>
<reference evidence="5 6" key="1">
    <citation type="journal article" date="2012" name="Science">
        <title>The Paleozoic origin of enzymatic lignin decomposition reconstructed from 31 fungal genomes.</title>
        <authorList>
            <person name="Floudas D."/>
            <person name="Binder M."/>
            <person name="Riley R."/>
            <person name="Barry K."/>
            <person name="Blanchette R.A."/>
            <person name="Henrissat B."/>
            <person name="Martinez A.T."/>
            <person name="Otillar R."/>
            <person name="Spatafora J.W."/>
            <person name="Yadav J.S."/>
            <person name="Aerts A."/>
            <person name="Benoit I."/>
            <person name="Boyd A."/>
            <person name="Carlson A."/>
            <person name="Copeland A."/>
            <person name="Coutinho P.M."/>
            <person name="de Vries R.P."/>
            <person name="Ferreira P."/>
            <person name="Findley K."/>
            <person name="Foster B."/>
            <person name="Gaskell J."/>
            <person name="Glotzer D."/>
            <person name="Gorecki P."/>
            <person name="Heitman J."/>
            <person name="Hesse C."/>
            <person name="Hori C."/>
            <person name="Igarashi K."/>
            <person name="Jurgens J.A."/>
            <person name="Kallen N."/>
            <person name="Kersten P."/>
            <person name="Kohler A."/>
            <person name="Kuees U."/>
            <person name="Kumar T.K.A."/>
            <person name="Kuo A."/>
            <person name="LaButti K."/>
            <person name="Larrondo L.F."/>
            <person name="Lindquist E."/>
            <person name="Ling A."/>
            <person name="Lombard V."/>
            <person name="Lucas S."/>
            <person name="Lundell T."/>
            <person name="Martin R."/>
            <person name="McLaughlin D.J."/>
            <person name="Morgenstern I."/>
            <person name="Morin E."/>
            <person name="Murat C."/>
            <person name="Nagy L.G."/>
            <person name="Nolan M."/>
            <person name="Ohm R.A."/>
            <person name="Patyshakuliyeva A."/>
            <person name="Rokas A."/>
            <person name="Ruiz-Duenas F.J."/>
            <person name="Sabat G."/>
            <person name="Salamov A."/>
            <person name="Samejima M."/>
            <person name="Schmutz J."/>
            <person name="Slot J.C."/>
            <person name="St John F."/>
            <person name="Stenlid J."/>
            <person name="Sun H."/>
            <person name="Sun S."/>
            <person name="Syed K."/>
            <person name="Tsang A."/>
            <person name="Wiebenga A."/>
            <person name="Young D."/>
            <person name="Pisabarro A."/>
            <person name="Eastwood D.C."/>
            <person name="Martin F."/>
            <person name="Cullen D."/>
            <person name="Grigoriev I.V."/>
            <person name="Hibbett D.S."/>
        </authorList>
    </citation>
    <scope>NUCLEOTIDE SEQUENCE</scope>
    <source>
        <strain evidence="6">FP-58527</strain>
    </source>
</reference>
<gene>
    <name evidence="5" type="ORF">FOMPIDRAFT_1135016</name>
</gene>
<dbReference type="GO" id="GO:0022857">
    <property type="term" value="F:transmembrane transporter activity"/>
    <property type="evidence" value="ECO:0007669"/>
    <property type="project" value="InterPro"/>
</dbReference>
<keyword evidence="3" id="KW-0812">Transmembrane</keyword>
<dbReference type="EMBL" id="KE504246">
    <property type="protein sequence ID" value="EPS94059.1"/>
    <property type="molecule type" value="Genomic_DNA"/>
</dbReference>
<evidence type="ECO:0000313" key="6">
    <source>
        <dbReference type="Proteomes" id="UP000015241"/>
    </source>
</evidence>
<feature type="region of interest" description="Disordered" evidence="2">
    <location>
        <begin position="164"/>
        <end position="235"/>
    </location>
</feature>
<feature type="compositionally biased region" description="Basic and acidic residues" evidence="2">
    <location>
        <begin position="265"/>
        <end position="281"/>
    </location>
</feature>
<feature type="transmembrane region" description="Helical" evidence="3">
    <location>
        <begin position="720"/>
        <end position="741"/>
    </location>
</feature>
<dbReference type="eggNOG" id="ENOG502QPMM">
    <property type="taxonomic scope" value="Eukaryota"/>
</dbReference>
<accession>S8F539</accession>
<dbReference type="Proteomes" id="UP000015241">
    <property type="component" value="Unassembled WGS sequence"/>
</dbReference>
<feature type="compositionally biased region" description="Basic and acidic residues" evidence="2">
    <location>
        <begin position="172"/>
        <end position="190"/>
    </location>
</feature>
<feature type="transmembrane region" description="Helical" evidence="3">
    <location>
        <begin position="897"/>
        <end position="918"/>
    </location>
</feature>
<feature type="compositionally biased region" description="Polar residues" evidence="2">
    <location>
        <begin position="254"/>
        <end position="264"/>
    </location>
</feature>
<feature type="domain" description="Threonine/serine exporter-like N-terminal" evidence="4">
    <location>
        <begin position="499"/>
        <end position="739"/>
    </location>
</feature>
<feature type="transmembrane region" description="Helical" evidence="3">
    <location>
        <begin position="687"/>
        <end position="708"/>
    </location>
</feature>
<feature type="transmembrane region" description="Helical" evidence="3">
    <location>
        <begin position="773"/>
        <end position="790"/>
    </location>
</feature>
<evidence type="ECO:0000256" key="2">
    <source>
        <dbReference type="SAM" id="MobiDB-lite"/>
    </source>
</evidence>
<feature type="compositionally biased region" description="Polar residues" evidence="2">
    <location>
        <begin position="96"/>
        <end position="108"/>
    </location>
</feature>
<feature type="compositionally biased region" description="Basic and acidic residues" evidence="2">
    <location>
        <begin position="455"/>
        <end position="474"/>
    </location>
</feature>
<feature type="compositionally biased region" description="Polar residues" evidence="2">
    <location>
        <begin position="437"/>
        <end position="449"/>
    </location>
</feature>
<dbReference type="OrthoDB" id="413008at2759"/>
<dbReference type="Pfam" id="PF06738">
    <property type="entry name" value="ThrE"/>
    <property type="match status" value="1"/>
</dbReference>
<evidence type="ECO:0000256" key="3">
    <source>
        <dbReference type="SAM" id="Phobius"/>
    </source>
</evidence>
<feature type="transmembrane region" description="Helical" evidence="3">
    <location>
        <begin position="828"/>
        <end position="845"/>
    </location>
</feature>